<dbReference type="EMBL" id="MIGC01003949">
    <property type="protein sequence ID" value="PHJ18685.1"/>
    <property type="molecule type" value="Genomic_DNA"/>
</dbReference>
<dbReference type="Proteomes" id="UP000221165">
    <property type="component" value="Unassembled WGS sequence"/>
</dbReference>
<comment type="caution">
    <text evidence="1">The sequence shown here is derived from an EMBL/GenBank/DDBJ whole genome shotgun (WGS) entry which is preliminary data.</text>
</comment>
<gene>
    <name evidence="1" type="ORF">CSUI_007490</name>
</gene>
<proteinExistence type="predicted"/>
<name>A0A2C6KQA0_9APIC</name>
<dbReference type="GeneID" id="94430846"/>
<evidence type="ECO:0000313" key="1">
    <source>
        <dbReference type="EMBL" id="PHJ18685.1"/>
    </source>
</evidence>
<organism evidence="1 2">
    <name type="scientific">Cystoisospora suis</name>
    <dbReference type="NCBI Taxonomy" id="483139"/>
    <lineage>
        <taxon>Eukaryota</taxon>
        <taxon>Sar</taxon>
        <taxon>Alveolata</taxon>
        <taxon>Apicomplexa</taxon>
        <taxon>Conoidasida</taxon>
        <taxon>Coccidia</taxon>
        <taxon>Eucoccidiorida</taxon>
        <taxon>Eimeriorina</taxon>
        <taxon>Sarcocystidae</taxon>
        <taxon>Cystoisospora</taxon>
    </lineage>
</organism>
<evidence type="ECO:0000313" key="2">
    <source>
        <dbReference type="Proteomes" id="UP000221165"/>
    </source>
</evidence>
<reference evidence="1 2" key="1">
    <citation type="journal article" date="2017" name="Int. J. Parasitol.">
        <title>The genome of the protozoan parasite Cystoisospora suis and a reverse vaccinology approach to identify vaccine candidates.</title>
        <authorList>
            <person name="Palmieri N."/>
            <person name="Shrestha A."/>
            <person name="Ruttkowski B."/>
            <person name="Beck T."/>
            <person name="Vogl C."/>
            <person name="Tomley F."/>
            <person name="Blake D.P."/>
            <person name="Joachim A."/>
        </authorList>
    </citation>
    <scope>NUCLEOTIDE SEQUENCE [LARGE SCALE GENOMIC DNA]</scope>
    <source>
        <strain evidence="1 2">Wien I</strain>
    </source>
</reference>
<dbReference type="RefSeq" id="XP_067920391.1">
    <property type="nucleotide sequence ID" value="XM_068067635.1"/>
</dbReference>
<accession>A0A2C6KQA0</accession>
<protein>
    <submittedName>
        <fullName evidence="1">Uncharacterized protein</fullName>
    </submittedName>
</protein>
<sequence length="118" mass="13674">MRQDLLSMLGQQASIREGAVSSLENPIKQDELAMAIRRWHTRAFRKAEDVWWKGWNGLLDVEELGRLAGEAQFGMDYYDLWTQSQRGGTSTVLLSKNSRVRSSRKNRGNVYLLSRSWR</sequence>
<dbReference type="AlphaFoldDB" id="A0A2C6KQA0"/>
<dbReference type="VEuPathDB" id="ToxoDB:CSUI_007490"/>
<keyword evidence="2" id="KW-1185">Reference proteome</keyword>